<protein>
    <recommendedName>
        <fullName evidence="5">DNA 3'-5' helicase</fullName>
        <ecNumber evidence="5">5.6.2.4</ecNumber>
    </recommendedName>
</protein>
<dbReference type="EC" id="5.6.2.4" evidence="5"/>
<dbReference type="EMBL" id="UINC01221840">
    <property type="protein sequence ID" value="SVE50339.1"/>
    <property type="molecule type" value="Genomic_DNA"/>
</dbReference>
<dbReference type="InterPro" id="IPR003615">
    <property type="entry name" value="HNH_nuc"/>
</dbReference>
<gene>
    <name evidence="7" type="ORF">METZ01_LOCUS503193</name>
</gene>
<dbReference type="PROSITE" id="PS51192">
    <property type="entry name" value="HELICASE_ATP_BIND_1"/>
    <property type="match status" value="1"/>
</dbReference>
<dbReference type="InterPro" id="IPR002711">
    <property type="entry name" value="HNH"/>
</dbReference>
<evidence type="ECO:0000256" key="3">
    <source>
        <dbReference type="ARBA" id="ARBA00023235"/>
    </source>
</evidence>
<dbReference type="InterPro" id="IPR027417">
    <property type="entry name" value="P-loop_NTPase"/>
</dbReference>
<dbReference type="Pfam" id="PF01844">
    <property type="entry name" value="HNH"/>
    <property type="match status" value="1"/>
</dbReference>
<dbReference type="InterPro" id="IPR014001">
    <property type="entry name" value="Helicase_ATP-bd"/>
</dbReference>
<accession>A0A383E184</accession>
<organism evidence="7">
    <name type="scientific">marine metagenome</name>
    <dbReference type="NCBI Taxonomy" id="408172"/>
    <lineage>
        <taxon>unclassified sequences</taxon>
        <taxon>metagenomes</taxon>
        <taxon>ecological metagenomes</taxon>
    </lineage>
</organism>
<dbReference type="Pfam" id="PF00270">
    <property type="entry name" value="DEAD"/>
    <property type="match status" value="1"/>
</dbReference>
<comment type="similarity">
    <text evidence="1">Belongs to the helicase family. RecQ subfamily.</text>
</comment>
<comment type="catalytic activity">
    <reaction evidence="4">
        <text>Couples ATP hydrolysis with the unwinding of duplex DNA by translocating in the 3'-5' direction.</text>
        <dbReference type="EC" id="5.6.2.4"/>
    </reaction>
</comment>
<dbReference type="AlphaFoldDB" id="A0A383E184"/>
<feature type="non-terminal residue" evidence="7">
    <location>
        <position position="194"/>
    </location>
</feature>
<evidence type="ECO:0000256" key="1">
    <source>
        <dbReference type="ARBA" id="ARBA00005446"/>
    </source>
</evidence>
<dbReference type="SMART" id="SM00507">
    <property type="entry name" value="HNHc"/>
    <property type="match status" value="1"/>
</dbReference>
<evidence type="ECO:0000256" key="5">
    <source>
        <dbReference type="ARBA" id="ARBA00034808"/>
    </source>
</evidence>
<proteinExistence type="inferred from homology"/>
<dbReference type="GO" id="GO:0009378">
    <property type="term" value="F:four-way junction helicase activity"/>
    <property type="evidence" value="ECO:0007669"/>
    <property type="project" value="TreeGrafter"/>
</dbReference>
<dbReference type="GO" id="GO:0000724">
    <property type="term" value="P:double-strand break repair via homologous recombination"/>
    <property type="evidence" value="ECO:0007669"/>
    <property type="project" value="TreeGrafter"/>
</dbReference>
<sequence>MYPNDWPKIRVVVLNRDNNTCQQCGGVDNLHVHHMIPRAFGGNDNPSNLITLCSGCHAAKHPYLQASLARRVIERWALRIAKWLDKNEEVLKTPKGLGVALRLFKLKHFRANQIDVVLAALSGKSVLLVSPTGSGKSLCYQLPAVLKKKVSYVISPLKALMSDQVSALQIKQIPATYVNTDISKEEKLKRYEML</sequence>
<evidence type="ECO:0000313" key="7">
    <source>
        <dbReference type="EMBL" id="SVE50339.1"/>
    </source>
</evidence>
<dbReference type="Gene3D" id="1.10.30.50">
    <property type="match status" value="1"/>
</dbReference>
<evidence type="ECO:0000259" key="6">
    <source>
        <dbReference type="PROSITE" id="PS51192"/>
    </source>
</evidence>
<dbReference type="Gene3D" id="3.40.50.300">
    <property type="entry name" value="P-loop containing nucleotide triphosphate hydrolases"/>
    <property type="match status" value="1"/>
</dbReference>
<dbReference type="GO" id="GO:0005737">
    <property type="term" value="C:cytoplasm"/>
    <property type="evidence" value="ECO:0007669"/>
    <property type="project" value="TreeGrafter"/>
</dbReference>
<keyword evidence="2" id="KW-0238">DNA-binding</keyword>
<dbReference type="GO" id="GO:0005694">
    <property type="term" value="C:chromosome"/>
    <property type="evidence" value="ECO:0007669"/>
    <property type="project" value="TreeGrafter"/>
</dbReference>
<dbReference type="SUPFAM" id="SSF52540">
    <property type="entry name" value="P-loop containing nucleoside triphosphate hydrolases"/>
    <property type="match status" value="1"/>
</dbReference>
<reference evidence="7" key="1">
    <citation type="submission" date="2018-05" db="EMBL/GenBank/DDBJ databases">
        <authorList>
            <person name="Lanie J.A."/>
            <person name="Ng W.-L."/>
            <person name="Kazmierczak K.M."/>
            <person name="Andrzejewski T.M."/>
            <person name="Davidsen T.M."/>
            <person name="Wayne K.J."/>
            <person name="Tettelin H."/>
            <person name="Glass J.I."/>
            <person name="Rusch D."/>
            <person name="Podicherti R."/>
            <person name="Tsui H.-C.T."/>
            <person name="Winkler M.E."/>
        </authorList>
    </citation>
    <scope>NUCLEOTIDE SEQUENCE</scope>
</reference>
<dbReference type="GO" id="GO:0004519">
    <property type="term" value="F:endonuclease activity"/>
    <property type="evidence" value="ECO:0007669"/>
    <property type="project" value="InterPro"/>
</dbReference>
<keyword evidence="3" id="KW-0413">Isomerase</keyword>
<dbReference type="PANTHER" id="PTHR13710">
    <property type="entry name" value="DNA HELICASE RECQ FAMILY MEMBER"/>
    <property type="match status" value="1"/>
</dbReference>
<dbReference type="GO" id="GO:0008270">
    <property type="term" value="F:zinc ion binding"/>
    <property type="evidence" value="ECO:0007669"/>
    <property type="project" value="InterPro"/>
</dbReference>
<evidence type="ECO:0000256" key="4">
    <source>
        <dbReference type="ARBA" id="ARBA00034617"/>
    </source>
</evidence>
<dbReference type="GO" id="GO:0003677">
    <property type="term" value="F:DNA binding"/>
    <property type="evidence" value="ECO:0007669"/>
    <property type="project" value="UniProtKB-KW"/>
</dbReference>
<feature type="domain" description="Helicase ATP-binding" evidence="6">
    <location>
        <begin position="117"/>
        <end position="194"/>
    </location>
</feature>
<dbReference type="GO" id="GO:0043138">
    <property type="term" value="F:3'-5' DNA helicase activity"/>
    <property type="evidence" value="ECO:0007669"/>
    <property type="project" value="UniProtKB-EC"/>
</dbReference>
<evidence type="ECO:0000256" key="2">
    <source>
        <dbReference type="ARBA" id="ARBA00023125"/>
    </source>
</evidence>
<name>A0A383E184_9ZZZZ</name>
<dbReference type="InterPro" id="IPR011545">
    <property type="entry name" value="DEAD/DEAH_box_helicase_dom"/>
</dbReference>
<dbReference type="PANTHER" id="PTHR13710:SF105">
    <property type="entry name" value="ATP-DEPENDENT DNA HELICASE Q1"/>
    <property type="match status" value="1"/>
</dbReference>
<dbReference type="CDD" id="cd00085">
    <property type="entry name" value="HNHc"/>
    <property type="match status" value="1"/>
</dbReference>
<dbReference type="GO" id="GO:0005524">
    <property type="term" value="F:ATP binding"/>
    <property type="evidence" value="ECO:0007669"/>
    <property type="project" value="InterPro"/>
</dbReference>